<name>A0A1V6PA63_PENDC</name>
<dbReference type="PROSITE" id="PS50800">
    <property type="entry name" value="SAP"/>
    <property type="match status" value="1"/>
</dbReference>
<dbReference type="SMART" id="SM00513">
    <property type="entry name" value="SAP"/>
    <property type="match status" value="1"/>
</dbReference>
<dbReference type="AlphaFoldDB" id="A0A1V6PA63"/>
<organism evidence="2 3">
    <name type="scientific">Penicillium decumbens</name>
    <dbReference type="NCBI Taxonomy" id="69771"/>
    <lineage>
        <taxon>Eukaryota</taxon>
        <taxon>Fungi</taxon>
        <taxon>Dikarya</taxon>
        <taxon>Ascomycota</taxon>
        <taxon>Pezizomycotina</taxon>
        <taxon>Eurotiomycetes</taxon>
        <taxon>Eurotiomycetidae</taxon>
        <taxon>Eurotiales</taxon>
        <taxon>Aspergillaceae</taxon>
        <taxon>Penicillium</taxon>
    </lineage>
</organism>
<evidence type="ECO:0000259" key="1">
    <source>
        <dbReference type="PROSITE" id="PS50800"/>
    </source>
</evidence>
<gene>
    <name evidence="2" type="ORF">PENDEC_c013G04040</name>
</gene>
<evidence type="ECO:0000313" key="2">
    <source>
        <dbReference type="EMBL" id="OQD73871.1"/>
    </source>
</evidence>
<dbReference type="STRING" id="69771.A0A1V6PA63"/>
<accession>A0A1V6PA63</accession>
<dbReference type="Proteomes" id="UP000191522">
    <property type="component" value="Unassembled WGS sequence"/>
</dbReference>
<keyword evidence="3" id="KW-1185">Reference proteome</keyword>
<dbReference type="EMBL" id="MDYL01000013">
    <property type="protein sequence ID" value="OQD73871.1"/>
    <property type="molecule type" value="Genomic_DNA"/>
</dbReference>
<feature type="domain" description="SAP" evidence="1">
    <location>
        <begin position="48"/>
        <end position="82"/>
    </location>
</feature>
<dbReference type="Gene3D" id="1.10.720.30">
    <property type="entry name" value="SAP domain"/>
    <property type="match status" value="1"/>
</dbReference>
<proteinExistence type="predicted"/>
<protein>
    <recommendedName>
        <fullName evidence="1">SAP domain-containing protein</fullName>
    </recommendedName>
</protein>
<evidence type="ECO:0000313" key="3">
    <source>
        <dbReference type="Proteomes" id="UP000191522"/>
    </source>
</evidence>
<sequence>MAASRSTSLRALRQLSQQPIAVPVHRGLHITGVQSAQPANPADKASLYAARSLPDLKSECQRRSLRAVGSKSELIERLSNHDVLQSRAFSIAMRRINSNAFSDIPSTRQFNTSRASKAIGDNSTVDLVYMPSMADMEVSTSGPGIQIPVLPDQYSHRESSSTSAPPMKPQIYTVSGAGVVSASPMSEVVDNHSIDIDPFSLTEAVGRSRFGEETKRRASSSPTGQGIMRELWSGFLDDILGPKETARK</sequence>
<dbReference type="InterPro" id="IPR003034">
    <property type="entry name" value="SAP_dom"/>
</dbReference>
<dbReference type="InterPro" id="IPR036361">
    <property type="entry name" value="SAP_dom_sf"/>
</dbReference>
<dbReference type="OrthoDB" id="3993201at2759"/>
<comment type="caution">
    <text evidence="2">The sequence shown here is derived from an EMBL/GenBank/DDBJ whole genome shotgun (WGS) entry which is preliminary data.</text>
</comment>
<dbReference type="Pfam" id="PF02037">
    <property type="entry name" value="SAP"/>
    <property type="match status" value="1"/>
</dbReference>
<dbReference type="OMA" id="VYMPSMA"/>
<reference evidence="3" key="1">
    <citation type="journal article" date="2017" name="Nat. Microbiol.">
        <title>Global analysis of biosynthetic gene clusters reveals vast potential of secondary metabolite production in Penicillium species.</title>
        <authorList>
            <person name="Nielsen J.C."/>
            <person name="Grijseels S."/>
            <person name="Prigent S."/>
            <person name="Ji B."/>
            <person name="Dainat J."/>
            <person name="Nielsen K.F."/>
            <person name="Frisvad J.C."/>
            <person name="Workman M."/>
            <person name="Nielsen J."/>
        </authorList>
    </citation>
    <scope>NUCLEOTIDE SEQUENCE [LARGE SCALE GENOMIC DNA]</scope>
    <source>
        <strain evidence="3">IBT 11843</strain>
    </source>
</reference>
<dbReference type="SUPFAM" id="SSF68906">
    <property type="entry name" value="SAP domain"/>
    <property type="match status" value="1"/>
</dbReference>